<evidence type="ECO:0000259" key="4">
    <source>
        <dbReference type="Pfam" id="PF20147"/>
    </source>
</evidence>
<evidence type="ECO:0000313" key="5">
    <source>
        <dbReference type="EMBL" id="KAG0247432.1"/>
    </source>
</evidence>
<evidence type="ECO:0000256" key="3">
    <source>
        <dbReference type="ARBA" id="ARBA00022525"/>
    </source>
</evidence>
<dbReference type="GO" id="GO:0005576">
    <property type="term" value="C:extracellular region"/>
    <property type="evidence" value="ECO:0007669"/>
    <property type="project" value="UniProtKB-SubCell"/>
</dbReference>
<keyword evidence="6" id="KW-1185">Reference proteome</keyword>
<name>A0A9P6PLB5_9FUNG</name>
<dbReference type="GO" id="GO:0043657">
    <property type="term" value="C:host cell"/>
    <property type="evidence" value="ECO:0007669"/>
    <property type="project" value="UniProtKB-SubCell"/>
</dbReference>
<dbReference type="Proteomes" id="UP000726737">
    <property type="component" value="Unassembled WGS sequence"/>
</dbReference>
<proteinExistence type="predicted"/>
<protein>
    <recommendedName>
        <fullName evidence="4">Crinkler effector protein N-terminal domain-containing protein</fullName>
    </recommendedName>
</protein>
<evidence type="ECO:0000313" key="6">
    <source>
        <dbReference type="Proteomes" id="UP000726737"/>
    </source>
</evidence>
<evidence type="ECO:0000256" key="2">
    <source>
        <dbReference type="ARBA" id="ARBA00004613"/>
    </source>
</evidence>
<comment type="caution">
    <text evidence="5">The sequence shown here is derived from an EMBL/GenBank/DDBJ whole genome shotgun (WGS) entry which is preliminary data.</text>
</comment>
<sequence length="393" mass="42372">MTNDRLDLFCLVSGDPISGAFSVITSSGRTVDQLRDLIKAKKTVALGDVGVEQLTLWSVLVPVAADNIHNAVFLNKIGSKTELVPTDDLSDVFEERPPKMTIHIIVQRPQPAHASVPAHVLTPFPAHLSDESRPGTPLSGGLSIDTKKIADRFFASGTPAAAFLKQFVRDGEQLPLTTGAVPGFPKAWLRKQRRDGTRPGLLFLHLPDPSTSTEPSKGLASDATLDLIRGCNPGDVLIFGVRSTTEEGVLIDIVRKELHATRTCLIEHGGALKFIDDTKLLVVYDEAQILGEESSGSFNSMNGAKGANKLTLLTSGTGLSIFTLNWAQRPGSILKHEPDAFHYLEFSGWTGWESVETYIAGIRSHLPADDARLVLGTLFAIGGNRVAVEEVGR</sequence>
<dbReference type="EMBL" id="JAAAJA010001397">
    <property type="protein sequence ID" value="KAG0247432.1"/>
    <property type="molecule type" value="Genomic_DNA"/>
</dbReference>
<keyword evidence="3" id="KW-0964">Secreted</keyword>
<dbReference type="Pfam" id="PF20147">
    <property type="entry name" value="Crinkler"/>
    <property type="match status" value="1"/>
</dbReference>
<feature type="domain" description="Crinkler effector protein N-terminal" evidence="4">
    <location>
        <begin position="6"/>
        <end position="107"/>
    </location>
</feature>
<dbReference type="InterPro" id="IPR045379">
    <property type="entry name" value="Crinkler_N"/>
</dbReference>
<accession>A0A9P6PLB5</accession>
<dbReference type="OrthoDB" id="2442959at2759"/>
<dbReference type="AlphaFoldDB" id="A0A9P6PLB5"/>
<organism evidence="5 6">
    <name type="scientific">Mortierella polycephala</name>
    <dbReference type="NCBI Taxonomy" id="41804"/>
    <lineage>
        <taxon>Eukaryota</taxon>
        <taxon>Fungi</taxon>
        <taxon>Fungi incertae sedis</taxon>
        <taxon>Mucoromycota</taxon>
        <taxon>Mortierellomycotina</taxon>
        <taxon>Mortierellomycetes</taxon>
        <taxon>Mortierellales</taxon>
        <taxon>Mortierellaceae</taxon>
        <taxon>Mortierella</taxon>
    </lineage>
</organism>
<reference evidence="5" key="1">
    <citation type="journal article" date="2020" name="Fungal Divers.">
        <title>Resolving the Mortierellaceae phylogeny through synthesis of multi-gene phylogenetics and phylogenomics.</title>
        <authorList>
            <person name="Vandepol N."/>
            <person name="Liber J."/>
            <person name="Desiro A."/>
            <person name="Na H."/>
            <person name="Kennedy M."/>
            <person name="Barry K."/>
            <person name="Grigoriev I.V."/>
            <person name="Miller A.N."/>
            <person name="O'Donnell K."/>
            <person name="Stajich J.E."/>
            <person name="Bonito G."/>
        </authorList>
    </citation>
    <scope>NUCLEOTIDE SEQUENCE</scope>
    <source>
        <strain evidence="5">KOD948</strain>
    </source>
</reference>
<evidence type="ECO:0000256" key="1">
    <source>
        <dbReference type="ARBA" id="ARBA00004340"/>
    </source>
</evidence>
<gene>
    <name evidence="5" type="ORF">BG011_001478</name>
</gene>
<comment type="subcellular location">
    <subcellularLocation>
        <location evidence="1">Host cell</location>
    </subcellularLocation>
    <subcellularLocation>
        <location evidence="2">Secreted</location>
    </subcellularLocation>
</comment>